<comment type="caution">
    <text evidence="1">The sequence shown here is derived from an EMBL/GenBank/DDBJ whole genome shotgun (WGS) entry which is preliminary data.</text>
</comment>
<evidence type="ECO:0000313" key="1">
    <source>
        <dbReference type="EMBL" id="CAH1204105.1"/>
    </source>
</evidence>
<gene>
    <name evidence="1" type="ORF">PAECIP111893_02136</name>
</gene>
<dbReference type="EMBL" id="CAKMMF010000010">
    <property type="protein sequence ID" value="CAH1204105.1"/>
    <property type="molecule type" value="Genomic_DNA"/>
</dbReference>
<protein>
    <submittedName>
        <fullName evidence="1">Uncharacterized protein</fullName>
    </submittedName>
</protein>
<proteinExistence type="predicted"/>
<sequence>MLETTVSGKILLTASKKVRDPSCKREKSFYSASERVKWASVETISRQNPLTASKKCAILRVSGKNRFTARVSE</sequence>
<keyword evidence="2" id="KW-1185">Reference proteome</keyword>
<evidence type="ECO:0000313" key="2">
    <source>
        <dbReference type="Proteomes" id="UP000838686"/>
    </source>
</evidence>
<name>A0ABN8GEP2_9BACL</name>
<reference evidence="1" key="1">
    <citation type="submission" date="2022-01" db="EMBL/GenBank/DDBJ databases">
        <authorList>
            <person name="Criscuolo A."/>
        </authorList>
    </citation>
    <scope>NUCLEOTIDE SEQUENCE</scope>
    <source>
        <strain evidence="1">CIP111893</strain>
    </source>
</reference>
<organism evidence="1 2">
    <name type="scientific">Paenibacillus plantiphilus</name>
    <dbReference type="NCBI Taxonomy" id="2905650"/>
    <lineage>
        <taxon>Bacteria</taxon>
        <taxon>Bacillati</taxon>
        <taxon>Bacillota</taxon>
        <taxon>Bacilli</taxon>
        <taxon>Bacillales</taxon>
        <taxon>Paenibacillaceae</taxon>
        <taxon>Paenibacillus</taxon>
    </lineage>
</organism>
<dbReference type="Proteomes" id="UP000838686">
    <property type="component" value="Unassembled WGS sequence"/>
</dbReference>
<accession>A0ABN8GEP2</accession>